<dbReference type="Proteomes" id="UP000231383">
    <property type="component" value="Unassembled WGS sequence"/>
</dbReference>
<keyword evidence="4 10" id="KW-0378">Hydrolase</keyword>
<comment type="caution">
    <text evidence="13">The sequence shown here is derived from an EMBL/GenBank/DDBJ whole genome shotgun (WGS) entry which is preliminary data.</text>
</comment>
<dbReference type="HAMAP" id="MF_00278">
    <property type="entry name" value="HisH"/>
    <property type="match status" value="1"/>
</dbReference>
<dbReference type="Pfam" id="PF00117">
    <property type="entry name" value="GATase"/>
    <property type="match status" value="1"/>
</dbReference>
<evidence type="ECO:0000256" key="8">
    <source>
        <dbReference type="ARBA" id="ARBA00047838"/>
    </source>
</evidence>
<reference evidence="14" key="1">
    <citation type="submission" date="2017-09" db="EMBL/GenBank/DDBJ databases">
        <title>Depth-based differentiation of microbial function through sediment-hosted aquifers and enrichment of novel symbionts in the deep terrestrial subsurface.</title>
        <authorList>
            <person name="Probst A.J."/>
            <person name="Ladd B."/>
            <person name="Jarett J.K."/>
            <person name="Geller-Mcgrath D.E."/>
            <person name="Sieber C.M.K."/>
            <person name="Emerson J.B."/>
            <person name="Anantharaman K."/>
            <person name="Thomas B.C."/>
            <person name="Malmstrom R."/>
            <person name="Stieglmeier M."/>
            <person name="Klingl A."/>
            <person name="Woyke T."/>
            <person name="Ryan C.M."/>
            <person name="Banfield J.F."/>
        </authorList>
    </citation>
    <scope>NUCLEOTIDE SEQUENCE [LARGE SCALE GENOMIC DNA]</scope>
</reference>
<comment type="catalytic activity">
    <reaction evidence="8 10">
        <text>5-[(5-phospho-1-deoxy-D-ribulos-1-ylimino)methylamino]-1-(5-phospho-beta-D-ribosyl)imidazole-4-carboxamide + L-glutamine = D-erythro-1-(imidazol-4-yl)glycerol 3-phosphate + 5-amino-1-(5-phospho-beta-D-ribosyl)imidazole-4-carboxamide + L-glutamate + H(+)</text>
        <dbReference type="Rhea" id="RHEA:24793"/>
        <dbReference type="ChEBI" id="CHEBI:15378"/>
        <dbReference type="ChEBI" id="CHEBI:29985"/>
        <dbReference type="ChEBI" id="CHEBI:58278"/>
        <dbReference type="ChEBI" id="CHEBI:58359"/>
        <dbReference type="ChEBI" id="CHEBI:58475"/>
        <dbReference type="ChEBI" id="CHEBI:58525"/>
        <dbReference type="EC" id="4.3.2.10"/>
    </reaction>
</comment>
<evidence type="ECO:0000256" key="1">
    <source>
        <dbReference type="ARBA" id="ARBA00005091"/>
    </source>
</evidence>
<feature type="domain" description="Glutamine amidotransferase" evidence="12">
    <location>
        <begin position="4"/>
        <end position="189"/>
    </location>
</feature>
<comment type="function">
    <text evidence="10">IGPS catalyzes the conversion of PRFAR and glutamine to IGP, AICAR and glutamate. The HisH subunit catalyzes the hydrolysis of glutamine to glutamate and ammonia as part of the synthesis of IGP and AICAR. The resulting ammonia molecule is channeled to the active site of HisF.</text>
</comment>
<evidence type="ECO:0000259" key="12">
    <source>
        <dbReference type="Pfam" id="PF00117"/>
    </source>
</evidence>
<organism evidence="13 14">
    <name type="scientific">Candidatus Roizmanbacteria bacterium CG_4_9_14_0_2_um_filter_39_13</name>
    <dbReference type="NCBI Taxonomy" id="1974839"/>
    <lineage>
        <taxon>Bacteria</taxon>
        <taxon>Candidatus Roizmaniibacteriota</taxon>
    </lineage>
</organism>
<feature type="active site" evidence="10 11">
    <location>
        <position position="183"/>
    </location>
</feature>
<dbReference type="EC" id="4.3.2.10" evidence="10"/>
<dbReference type="PROSITE" id="PS51273">
    <property type="entry name" value="GATASE_TYPE_1"/>
    <property type="match status" value="1"/>
</dbReference>
<dbReference type="GO" id="GO:0000105">
    <property type="term" value="P:L-histidine biosynthetic process"/>
    <property type="evidence" value="ECO:0007669"/>
    <property type="project" value="UniProtKB-UniRule"/>
</dbReference>
<dbReference type="GO" id="GO:0000107">
    <property type="term" value="F:imidazoleglycerol-phosphate synthase activity"/>
    <property type="evidence" value="ECO:0007669"/>
    <property type="project" value="UniProtKB-UniRule"/>
</dbReference>
<evidence type="ECO:0000256" key="9">
    <source>
        <dbReference type="ARBA" id="ARBA00049534"/>
    </source>
</evidence>
<evidence type="ECO:0000256" key="10">
    <source>
        <dbReference type="HAMAP-Rule" id="MF_00278"/>
    </source>
</evidence>
<dbReference type="EMBL" id="PFSC01000041">
    <property type="protein sequence ID" value="PJC33426.1"/>
    <property type="molecule type" value="Genomic_DNA"/>
</dbReference>
<dbReference type="PANTHER" id="PTHR42701">
    <property type="entry name" value="IMIDAZOLE GLYCEROL PHOSPHATE SYNTHASE SUBUNIT HISH"/>
    <property type="match status" value="1"/>
</dbReference>
<keyword evidence="10" id="KW-0963">Cytoplasm</keyword>
<keyword evidence="5 10" id="KW-0315">Glutamine amidotransferase</keyword>
<dbReference type="PRINTS" id="PR00096">
    <property type="entry name" value="GATASE"/>
</dbReference>
<comment type="subcellular location">
    <subcellularLocation>
        <location evidence="10">Cytoplasm</location>
    </subcellularLocation>
</comment>
<dbReference type="GO" id="GO:0004359">
    <property type="term" value="F:glutaminase activity"/>
    <property type="evidence" value="ECO:0007669"/>
    <property type="project" value="UniProtKB-EC"/>
</dbReference>
<evidence type="ECO:0000256" key="7">
    <source>
        <dbReference type="ARBA" id="ARBA00023239"/>
    </source>
</evidence>
<dbReference type="GO" id="GO:0005737">
    <property type="term" value="C:cytoplasm"/>
    <property type="evidence" value="ECO:0007669"/>
    <property type="project" value="UniProtKB-SubCell"/>
</dbReference>
<evidence type="ECO:0000256" key="5">
    <source>
        <dbReference type="ARBA" id="ARBA00022962"/>
    </source>
</evidence>
<comment type="pathway">
    <text evidence="1 10">Amino-acid biosynthesis; L-histidine biosynthesis; L-histidine from 5-phospho-alpha-D-ribose 1-diphosphate: step 5/9.</text>
</comment>
<sequence length="203" mass="21999">MIAIIDYGINNLDSVENALDKLGAPSIVTNDATTIQSADVLILPGVGAACEGMKNLKKLNLDKVIISEVNKGKPILGICLGMQLLLSKSEEGDVDCLDLIKGSVNKFDSKNKIPQIGWNNVSFNDANRASNLKAGIPNNSYFYFVHSYYCIPTDANISLGITSYGLDYCSIFAKNNIVGVQFHPEKSGAVGFQLLKNVINYFN</sequence>
<evidence type="ECO:0000313" key="14">
    <source>
        <dbReference type="Proteomes" id="UP000231383"/>
    </source>
</evidence>
<comment type="subunit">
    <text evidence="2 10">Heterodimer of HisH and HisF.</text>
</comment>
<comment type="catalytic activity">
    <reaction evidence="9 10">
        <text>L-glutamine + H2O = L-glutamate + NH4(+)</text>
        <dbReference type="Rhea" id="RHEA:15889"/>
        <dbReference type="ChEBI" id="CHEBI:15377"/>
        <dbReference type="ChEBI" id="CHEBI:28938"/>
        <dbReference type="ChEBI" id="CHEBI:29985"/>
        <dbReference type="ChEBI" id="CHEBI:58359"/>
        <dbReference type="EC" id="3.5.1.2"/>
    </reaction>
</comment>
<proteinExistence type="inferred from homology"/>
<dbReference type="Gene3D" id="3.40.50.880">
    <property type="match status" value="1"/>
</dbReference>
<keyword evidence="3 10" id="KW-0028">Amino-acid biosynthesis</keyword>
<dbReference type="GO" id="GO:0016829">
    <property type="term" value="F:lyase activity"/>
    <property type="evidence" value="ECO:0007669"/>
    <property type="project" value="UniProtKB-KW"/>
</dbReference>
<dbReference type="InterPro" id="IPR017926">
    <property type="entry name" value="GATASE"/>
</dbReference>
<dbReference type="PANTHER" id="PTHR42701:SF1">
    <property type="entry name" value="IMIDAZOLE GLYCEROL PHOSPHATE SYNTHASE SUBUNIT HISH"/>
    <property type="match status" value="1"/>
</dbReference>
<dbReference type="NCBIfam" id="TIGR01855">
    <property type="entry name" value="IMP_synth_hisH"/>
    <property type="match status" value="1"/>
</dbReference>
<keyword evidence="7 10" id="KW-0456">Lyase</keyword>
<dbReference type="InterPro" id="IPR029062">
    <property type="entry name" value="Class_I_gatase-like"/>
</dbReference>
<evidence type="ECO:0000256" key="3">
    <source>
        <dbReference type="ARBA" id="ARBA00022605"/>
    </source>
</evidence>
<evidence type="ECO:0000313" key="13">
    <source>
        <dbReference type="EMBL" id="PJC33426.1"/>
    </source>
</evidence>
<dbReference type="AlphaFoldDB" id="A0A2M8F2B6"/>
<feature type="active site" evidence="10 11">
    <location>
        <position position="185"/>
    </location>
</feature>
<gene>
    <name evidence="10 13" type="primary">hisH</name>
    <name evidence="13" type="ORF">CO051_01530</name>
</gene>
<evidence type="ECO:0000256" key="4">
    <source>
        <dbReference type="ARBA" id="ARBA00022801"/>
    </source>
</evidence>
<accession>A0A2M8F2B6</accession>
<dbReference type="SUPFAM" id="SSF52317">
    <property type="entry name" value="Class I glutamine amidotransferase-like"/>
    <property type="match status" value="1"/>
</dbReference>
<dbReference type="CDD" id="cd01748">
    <property type="entry name" value="GATase1_IGP_Synthase"/>
    <property type="match status" value="1"/>
</dbReference>
<dbReference type="InterPro" id="IPR010139">
    <property type="entry name" value="Imidazole-glycPsynth_HisH"/>
</dbReference>
<dbReference type="PIRSF" id="PIRSF000495">
    <property type="entry name" value="Amidotransf_hisH"/>
    <property type="match status" value="1"/>
</dbReference>
<evidence type="ECO:0000256" key="6">
    <source>
        <dbReference type="ARBA" id="ARBA00023102"/>
    </source>
</evidence>
<dbReference type="EC" id="3.5.1.2" evidence="10"/>
<keyword evidence="6 10" id="KW-0368">Histidine biosynthesis</keyword>
<evidence type="ECO:0000256" key="11">
    <source>
        <dbReference type="PIRSR" id="PIRSR000495-1"/>
    </source>
</evidence>
<feature type="active site" description="Nucleophile" evidence="10 11">
    <location>
        <position position="79"/>
    </location>
</feature>
<protein>
    <recommendedName>
        <fullName evidence="10">Imidazole glycerol phosphate synthase subunit HisH</fullName>
        <ecNumber evidence="10">4.3.2.10</ecNumber>
    </recommendedName>
    <alternativeName>
        <fullName evidence="10">IGP synthase glutaminase subunit</fullName>
        <ecNumber evidence="10">3.5.1.2</ecNumber>
    </alternativeName>
    <alternativeName>
        <fullName evidence="10">IGP synthase subunit HisH</fullName>
    </alternativeName>
    <alternativeName>
        <fullName evidence="10">ImGP synthase subunit HisH</fullName>
        <shortName evidence="10">IGPS subunit HisH</shortName>
    </alternativeName>
</protein>
<name>A0A2M8F2B6_9BACT</name>
<dbReference type="UniPathway" id="UPA00031">
    <property type="reaction ID" value="UER00010"/>
</dbReference>
<evidence type="ECO:0000256" key="2">
    <source>
        <dbReference type="ARBA" id="ARBA00011152"/>
    </source>
</evidence>